<organism evidence="2">
    <name type="scientific">mine drainage metagenome</name>
    <dbReference type="NCBI Taxonomy" id="410659"/>
    <lineage>
        <taxon>unclassified sequences</taxon>
        <taxon>metagenomes</taxon>
        <taxon>ecological metagenomes</taxon>
    </lineage>
</organism>
<comment type="caution">
    <text evidence="2">The sequence shown here is derived from an EMBL/GenBank/DDBJ whole genome shotgun (WGS) entry which is preliminary data.</text>
</comment>
<feature type="compositionally biased region" description="Basic and acidic residues" evidence="1">
    <location>
        <begin position="11"/>
        <end position="27"/>
    </location>
</feature>
<dbReference type="AlphaFoldDB" id="T1BY44"/>
<gene>
    <name evidence="2" type="ORF">B1A_02519</name>
</gene>
<proteinExistence type="predicted"/>
<feature type="non-terminal residue" evidence="2">
    <location>
        <position position="1"/>
    </location>
</feature>
<feature type="region of interest" description="Disordered" evidence="1">
    <location>
        <begin position="1"/>
        <end position="39"/>
    </location>
</feature>
<reference evidence="2" key="2">
    <citation type="journal article" date="2014" name="ISME J.">
        <title>Microbial stratification in low pH oxic and suboxic macroscopic growths along an acid mine drainage.</title>
        <authorList>
            <person name="Mendez-Garcia C."/>
            <person name="Mesa V."/>
            <person name="Sprenger R.R."/>
            <person name="Richter M."/>
            <person name="Diez M.S."/>
            <person name="Solano J."/>
            <person name="Bargiela R."/>
            <person name="Golyshina O.V."/>
            <person name="Manteca A."/>
            <person name="Ramos J.L."/>
            <person name="Gallego J.R."/>
            <person name="Llorente I."/>
            <person name="Martins Dos Santos V.A."/>
            <person name="Jensen O.N."/>
            <person name="Pelaez A.I."/>
            <person name="Sanchez J."/>
            <person name="Ferrer M."/>
        </authorList>
    </citation>
    <scope>NUCLEOTIDE SEQUENCE</scope>
</reference>
<dbReference type="Gene3D" id="3.30.450.20">
    <property type="entry name" value="PAS domain"/>
    <property type="match status" value="1"/>
</dbReference>
<reference evidence="2" key="1">
    <citation type="submission" date="2013-08" db="EMBL/GenBank/DDBJ databases">
        <authorList>
            <person name="Mendez C."/>
            <person name="Richter M."/>
            <person name="Ferrer M."/>
            <person name="Sanchez J."/>
        </authorList>
    </citation>
    <scope>NUCLEOTIDE SEQUENCE</scope>
</reference>
<accession>T1BY44</accession>
<feature type="non-terminal residue" evidence="2">
    <location>
        <position position="218"/>
    </location>
</feature>
<sequence>SRWNSPTERQILPEKAFHEKRPIHGDFDENEKDWGSPNNDLIREAGIKTGFSVPIPRDKNAPPWGLLNIFVKRPEDLSEKMREQIKGLADRVGVAFTRFEEHRIEVQKKVIFDEAPDGILLVDPDSLVLLESNKIFLDMLGASAQKNATGKPIKEFLVSSEMDFNLLSGLLQGYSGHAFLFRSRIKRADGTIFTASTSVSLIPYRDKKALHHPYQGHH</sequence>
<evidence type="ECO:0000313" key="2">
    <source>
        <dbReference type="EMBL" id="EQD77991.1"/>
    </source>
</evidence>
<protein>
    <submittedName>
        <fullName evidence="2">Diguanylate cyclase/phosphodiesterase with PAS/PAC and GAF sensor(S)</fullName>
    </submittedName>
</protein>
<dbReference type="InterPro" id="IPR035965">
    <property type="entry name" value="PAS-like_dom_sf"/>
</dbReference>
<evidence type="ECO:0000256" key="1">
    <source>
        <dbReference type="SAM" id="MobiDB-lite"/>
    </source>
</evidence>
<dbReference type="SUPFAM" id="SSF55785">
    <property type="entry name" value="PYP-like sensor domain (PAS domain)"/>
    <property type="match status" value="1"/>
</dbReference>
<name>T1BY44_9ZZZZ</name>
<dbReference type="EMBL" id="AUZX01001870">
    <property type="protein sequence ID" value="EQD77991.1"/>
    <property type="molecule type" value="Genomic_DNA"/>
</dbReference>